<evidence type="ECO:0000313" key="7">
    <source>
        <dbReference type="Proteomes" id="UP000245207"/>
    </source>
</evidence>
<organism evidence="6 7">
    <name type="scientific">Artemisia annua</name>
    <name type="common">Sweet wormwood</name>
    <dbReference type="NCBI Taxonomy" id="35608"/>
    <lineage>
        <taxon>Eukaryota</taxon>
        <taxon>Viridiplantae</taxon>
        <taxon>Streptophyta</taxon>
        <taxon>Embryophyta</taxon>
        <taxon>Tracheophyta</taxon>
        <taxon>Spermatophyta</taxon>
        <taxon>Magnoliopsida</taxon>
        <taxon>eudicotyledons</taxon>
        <taxon>Gunneridae</taxon>
        <taxon>Pentapetalae</taxon>
        <taxon>asterids</taxon>
        <taxon>campanulids</taxon>
        <taxon>Asterales</taxon>
        <taxon>Asteraceae</taxon>
        <taxon>Asteroideae</taxon>
        <taxon>Anthemideae</taxon>
        <taxon>Artemisiinae</taxon>
        <taxon>Artemisia</taxon>
    </lineage>
</organism>
<dbReference type="PANTHER" id="PTHR33248">
    <property type="entry name" value="ZINC ION-BINDING PROTEIN"/>
    <property type="match status" value="1"/>
</dbReference>
<dbReference type="Pfam" id="PF06839">
    <property type="entry name" value="Zn_ribbon_GRF"/>
    <property type="match status" value="1"/>
</dbReference>
<dbReference type="OrthoDB" id="5418639at2759"/>
<reference evidence="6 7" key="1">
    <citation type="journal article" date="2018" name="Mol. Plant">
        <title>The genome of Artemisia annua provides insight into the evolution of Asteraceae family and artemisinin biosynthesis.</title>
        <authorList>
            <person name="Shen Q."/>
            <person name="Zhang L."/>
            <person name="Liao Z."/>
            <person name="Wang S."/>
            <person name="Yan T."/>
            <person name="Shi P."/>
            <person name="Liu M."/>
            <person name="Fu X."/>
            <person name="Pan Q."/>
            <person name="Wang Y."/>
            <person name="Lv Z."/>
            <person name="Lu X."/>
            <person name="Zhang F."/>
            <person name="Jiang W."/>
            <person name="Ma Y."/>
            <person name="Chen M."/>
            <person name="Hao X."/>
            <person name="Li L."/>
            <person name="Tang Y."/>
            <person name="Lv G."/>
            <person name="Zhou Y."/>
            <person name="Sun X."/>
            <person name="Brodelius P.E."/>
            <person name="Rose J.K.C."/>
            <person name="Tang K."/>
        </authorList>
    </citation>
    <scope>NUCLEOTIDE SEQUENCE [LARGE SCALE GENOMIC DNA]</scope>
    <source>
        <strain evidence="7">cv. Huhao1</strain>
        <tissue evidence="6">Leaf</tissue>
    </source>
</reference>
<evidence type="ECO:0000256" key="4">
    <source>
        <dbReference type="SAM" id="Coils"/>
    </source>
</evidence>
<comment type="caution">
    <text evidence="6">The sequence shown here is derived from an EMBL/GenBank/DDBJ whole genome shotgun (WGS) entry which is preliminary data.</text>
</comment>
<evidence type="ECO:0000256" key="1">
    <source>
        <dbReference type="ARBA" id="ARBA00022723"/>
    </source>
</evidence>
<feature type="coiled-coil region" evidence="4">
    <location>
        <begin position="50"/>
        <end position="81"/>
    </location>
</feature>
<keyword evidence="2" id="KW-0863">Zinc-finger</keyword>
<evidence type="ECO:0000256" key="2">
    <source>
        <dbReference type="ARBA" id="ARBA00022771"/>
    </source>
</evidence>
<feature type="domain" description="GRF-type" evidence="5">
    <location>
        <begin position="4"/>
        <end position="39"/>
    </location>
</feature>
<keyword evidence="1" id="KW-0479">Metal-binding</keyword>
<dbReference type="AlphaFoldDB" id="A0A2U1N4U0"/>
<keyword evidence="4" id="KW-0175">Coiled coil</keyword>
<dbReference type="EMBL" id="PKPP01003612">
    <property type="protein sequence ID" value="PWA68538.1"/>
    <property type="molecule type" value="Genomic_DNA"/>
</dbReference>
<dbReference type="GO" id="GO:0008270">
    <property type="term" value="F:zinc ion binding"/>
    <property type="evidence" value="ECO:0007669"/>
    <property type="project" value="UniProtKB-KW"/>
</dbReference>
<accession>A0A2U1N4U0</accession>
<sequence>MVLICDCGKQATIKTSWTNRNPGRRFYCCPSCGFIGWTDPPMCCRAVAVIPGLLRARNELEEELEEQLRLMREKDQQLKKLNKFLILTISSFDTLLFFRGLPIGTWWCGGFRLLGLGHLGQKGGPAIPSILG</sequence>
<proteinExistence type="predicted"/>
<evidence type="ECO:0000256" key="3">
    <source>
        <dbReference type="ARBA" id="ARBA00022833"/>
    </source>
</evidence>
<evidence type="ECO:0000259" key="5">
    <source>
        <dbReference type="Pfam" id="PF06839"/>
    </source>
</evidence>
<keyword evidence="7" id="KW-1185">Reference proteome</keyword>
<gene>
    <name evidence="6" type="ORF">CTI12_AA140080</name>
</gene>
<keyword evidence="3" id="KW-0862">Zinc</keyword>
<name>A0A2U1N4U0_ARTAN</name>
<evidence type="ECO:0000313" key="6">
    <source>
        <dbReference type="EMBL" id="PWA68538.1"/>
    </source>
</evidence>
<dbReference type="InterPro" id="IPR010666">
    <property type="entry name" value="Znf_GRF"/>
</dbReference>
<dbReference type="Proteomes" id="UP000245207">
    <property type="component" value="Unassembled WGS sequence"/>
</dbReference>
<protein>
    <submittedName>
        <fullName evidence="6">Zinc finger, GRF-type</fullName>
    </submittedName>
</protein>